<reference evidence="1" key="1">
    <citation type="submission" date="2020-06" db="EMBL/GenBank/DDBJ databases">
        <authorList>
            <person name="Onetto C."/>
        </authorList>
    </citation>
    <scope>NUCLEOTIDE SEQUENCE</scope>
</reference>
<keyword evidence="2" id="KW-1185">Reference proteome</keyword>
<proteinExistence type="predicted"/>
<organism evidence="1 2">
    <name type="scientific">Aureobasidium mustum</name>
    <dbReference type="NCBI Taxonomy" id="2773714"/>
    <lineage>
        <taxon>Eukaryota</taxon>
        <taxon>Fungi</taxon>
        <taxon>Dikarya</taxon>
        <taxon>Ascomycota</taxon>
        <taxon>Pezizomycotina</taxon>
        <taxon>Dothideomycetes</taxon>
        <taxon>Dothideomycetidae</taxon>
        <taxon>Dothideales</taxon>
        <taxon>Saccotheciaceae</taxon>
        <taxon>Aureobasidium</taxon>
    </lineage>
</organism>
<evidence type="ECO:0000313" key="2">
    <source>
        <dbReference type="Proteomes" id="UP000714618"/>
    </source>
</evidence>
<dbReference type="EMBL" id="CAIJEO010000008">
    <property type="protein sequence ID" value="CAD0098173.1"/>
    <property type="molecule type" value="Genomic_DNA"/>
</dbReference>
<dbReference type="AlphaFoldDB" id="A0A9N8K0D4"/>
<name>A0A9N8K0D4_9PEZI</name>
<sequence>MQLGKTTQFLDAHSNDKDFILANEFKVKYSRDEEFDPEMFFVGLDPGTIKYMGAAQPSTKAEDNVMSTSAEAGDVSTSAPAIEIAGGKEIPYVDLD</sequence>
<protein>
    <submittedName>
        <fullName evidence="1">Uncharacterized protein</fullName>
    </submittedName>
</protein>
<gene>
    <name evidence="1" type="ORF">AWRI4233_LOCUS6997</name>
</gene>
<dbReference type="Proteomes" id="UP000714618">
    <property type="component" value="Unassembled WGS sequence"/>
</dbReference>
<comment type="caution">
    <text evidence="1">The sequence shown here is derived from an EMBL/GenBank/DDBJ whole genome shotgun (WGS) entry which is preliminary data.</text>
</comment>
<evidence type="ECO:0000313" key="1">
    <source>
        <dbReference type="EMBL" id="CAD0098173.1"/>
    </source>
</evidence>
<accession>A0A9N8K0D4</accession>